<dbReference type="RefSeq" id="WP_015954225.1">
    <property type="nucleotide sequence ID" value="NC_011729.1"/>
</dbReference>
<reference evidence="2" key="1">
    <citation type="journal article" date="2011" name="MBio">
        <title>Novel metabolic attributes of the genus Cyanothece, comprising a group of unicellular nitrogen-fixing Cyanobacteria.</title>
        <authorList>
            <person name="Bandyopadhyay A."/>
            <person name="Elvitigala T."/>
            <person name="Welsh E."/>
            <person name="Stockel J."/>
            <person name="Liberton M."/>
            <person name="Min H."/>
            <person name="Sherman L.A."/>
            <person name="Pakrasi H.B."/>
        </authorList>
    </citation>
    <scope>NUCLEOTIDE SEQUENCE [LARGE SCALE GENOMIC DNA]</scope>
    <source>
        <strain evidence="2">PCC 7424</strain>
    </source>
</reference>
<organism evidence="1 2">
    <name type="scientific">Gloeothece citriformis (strain PCC 7424)</name>
    <name type="common">Cyanothece sp. (strain PCC 7424)</name>
    <dbReference type="NCBI Taxonomy" id="65393"/>
    <lineage>
        <taxon>Bacteria</taxon>
        <taxon>Bacillati</taxon>
        <taxon>Cyanobacteriota</taxon>
        <taxon>Cyanophyceae</taxon>
        <taxon>Oscillatoriophycideae</taxon>
        <taxon>Chroococcales</taxon>
        <taxon>Aphanothecaceae</taxon>
        <taxon>Gloeothece</taxon>
        <taxon>Gloeothece citriformis</taxon>
    </lineage>
</organism>
<sequence length="51" mass="5746">MGILIQNKHFSPRCRKSLKALSTEFPELGIKANQDVPVLAKKIKEIVTLKL</sequence>
<dbReference type="KEGG" id="cyc:PCC7424_2197"/>
<dbReference type="AlphaFoldDB" id="B7KGE8"/>
<protein>
    <submittedName>
        <fullName evidence="1">Uncharacterized protein</fullName>
    </submittedName>
</protein>
<dbReference type="Proteomes" id="UP000002384">
    <property type="component" value="Chromosome"/>
</dbReference>
<name>B7KGE8_GLOC7</name>
<keyword evidence="2" id="KW-1185">Reference proteome</keyword>
<accession>B7KGE8</accession>
<evidence type="ECO:0000313" key="1">
    <source>
        <dbReference type="EMBL" id="ACK70619.1"/>
    </source>
</evidence>
<dbReference type="EMBL" id="CP001291">
    <property type="protein sequence ID" value="ACK70619.1"/>
    <property type="molecule type" value="Genomic_DNA"/>
</dbReference>
<evidence type="ECO:0000313" key="2">
    <source>
        <dbReference type="Proteomes" id="UP000002384"/>
    </source>
</evidence>
<gene>
    <name evidence="1" type="ordered locus">PCC7424_2197</name>
</gene>
<proteinExistence type="predicted"/>
<dbReference type="HOGENOM" id="CLU_3097972_0_0_3"/>